<proteinExistence type="inferred from homology"/>
<dbReference type="InterPro" id="IPR041614">
    <property type="entry name" value="DprA_WH"/>
</dbReference>
<comment type="similarity">
    <text evidence="1">Belongs to the DprA/Smf family.</text>
</comment>
<accession>A0A2X4PJI1</accession>
<feature type="domain" description="Smf/DprA SLOG" evidence="2">
    <location>
        <begin position="92"/>
        <end position="302"/>
    </location>
</feature>
<dbReference type="Gene3D" id="3.40.50.450">
    <property type="match status" value="1"/>
</dbReference>
<dbReference type="InterPro" id="IPR003488">
    <property type="entry name" value="DprA"/>
</dbReference>
<keyword evidence="5" id="KW-1185">Reference proteome</keyword>
<feature type="domain" description="DprA winged helix" evidence="3">
    <location>
        <begin position="322"/>
        <end position="374"/>
    </location>
</feature>
<dbReference type="Pfam" id="PF02481">
    <property type="entry name" value="DNA_processg_A"/>
    <property type="match status" value="1"/>
</dbReference>
<dbReference type="Gene3D" id="1.10.10.10">
    <property type="entry name" value="Winged helix-like DNA-binding domain superfamily/Winged helix DNA-binding domain"/>
    <property type="match status" value="1"/>
</dbReference>
<sequence>MFVPTFFAMPLFDELTCRIALTCTHGVGPVIARKLLALMGSAEAIFADRSVLARNVEGISDKLLNAFYAPELITQAQGIATWVREHCIDTYYVDDPRYPALLGQCADAPSLLYYKGKADLMQRSHILSVVGTRSVTAYGRDCCHRIIQDLAKALPDLVIVSGLAYGVDVEAHSCALSAGLDTIAVLAHGLDRIYPHVHRRIAAQIVGQGGLLTEYPCGTNPDRYNFVARNRIIAGLSHATLVIESSSKGGSLITARLANEYDRETLAIPGRISDRQSAGCNKLIASSEATCVNGAEDILDYLNWGEGGKSGEEEEIFRDLPTNPDGAKIVDCLLRKGPMHIDQLGAILNLSAAQLLNTLFELEFEGYVNSLPGGIYDLR</sequence>
<dbReference type="KEGG" id="pcre:NCTC12858_00308"/>
<gene>
    <name evidence="4" type="primary">smf</name>
    <name evidence="4" type="ORF">NCTC12858_00308</name>
</gene>
<evidence type="ECO:0000259" key="2">
    <source>
        <dbReference type="Pfam" id="PF02481"/>
    </source>
</evidence>
<dbReference type="SUPFAM" id="SSF102405">
    <property type="entry name" value="MCP/YpsA-like"/>
    <property type="match status" value="1"/>
</dbReference>
<evidence type="ECO:0000259" key="3">
    <source>
        <dbReference type="Pfam" id="PF17782"/>
    </source>
</evidence>
<name>A0A2X4PJI1_9PORP</name>
<evidence type="ECO:0000313" key="4">
    <source>
        <dbReference type="EMBL" id="SQH72485.1"/>
    </source>
</evidence>
<evidence type="ECO:0000313" key="5">
    <source>
        <dbReference type="Proteomes" id="UP000249300"/>
    </source>
</evidence>
<evidence type="ECO:0000256" key="1">
    <source>
        <dbReference type="ARBA" id="ARBA00006525"/>
    </source>
</evidence>
<dbReference type="PANTHER" id="PTHR43022">
    <property type="entry name" value="PROTEIN SMF"/>
    <property type="match status" value="1"/>
</dbReference>
<dbReference type="InterPro" id="IPR057666">
    <property type="entry name" value="DrpA_SLOG"/>
</dbReference>
<protein>
    <submittedName>
        <fullName evidence="4">DNA protecting protein DprA</fullName>
    </submittedName>
</protein>
<dbReference type="NCBIfam" id="TIGR00732">
    <property type="entry name" value="dprA"/>
    <property type="match status" value="1"/>
</dbReference>
<reference evidence="4 5" key="1">
    <citation type="submission" date="2018-06" db="EMBL/GenBank/DDBJ databases">
        <authorList>
            <consortium name="Pathogen Informatics"/>
            <person name="Doyle S."/>
        </authorList>
    </citation>
    <scope>NUCLEOTIDE SEQUENCE [LARGE SCALE GENOMIC DNA]</scope>
    <source>
        <strain evidence="4 5">NCTC12858</strain>
    </source>
</reference>
<organism evidence="4 5">
    <name type="scientific">Porphyromonas crevioricanis</name>
    <dbReference type="NCBI Taxonomy" id="393921"/>
    <lineage>
        <taxon>Bacteria</taxon>
        <taxon>Pseudomonadati</taxon>
        <taxon>Bacteroidota</taxon>
        <taxon>Bacteroidia</taxon>
        <taxon>Bacteroidales</taxon>
        <taxon>Porphyromonadaceae</taxon>
        <taxon>Porphyromonas</taxon>
    </lineage>
</organism>
<dbReference type="Proteomes" id="UP000249300">
    <property type="component" value="Chromosome 1"/>
</dbReference>
<dbReference type="AlphaFoldDB" id="A0A2X4PJI1"/>
<dbReference type="InterPro" id="IPR036388">
    <property type="entry name" value="WH-like_DNA-bd_sf"/>
</dbReference>
<dbReference type="Pfam" id="PF17782">
    <property type="entry name" value="WHD_DprA"/>
    <property type="match status" value="1"/>
</dbReference>
<dbReference type="EMBL" id="LS483447">
    <property type="protein sequence ID" value="SQH72485.1"/>
    <property type="molecule type" value="Genomic_DNA"/>
</dbReference>
<dbReference type="PANTHER" id="PTHR43022:SF1">
    <property type="entry name" value="PROTEIN SMF"/>
    <property type="match status" value="1"/>
</dbReference>
<dbReference type="GO" id="GO:0009294">
    <property type="term" value="P:DNA-mediated transformation"/>
    <property type="evidence" value="ECO:0007669"/>
    <property type="project" value="InterPro"/>
</dbReference>